<protein>
    <submittedName>
        <fullName evidence="2">Uncharacterized protein</fullName>
    </submittedName>
</protein>
<name>A0ABN7NIB7_TIMPD</name>
<comment type="caution">
    <text evidence="2">The sequence shown here is derived from an EMBL/GenBank/DDBJ whole genome shotgun (WGS) entry which is preliminary data.</text>
</comment>
<reference evidence="2" key="1">
    <citation type="submission" date="2021-03" db="EMBL/GenBank/DDBJ databases">
        <authorList>
            <person name="Tran Van P."/>
        </authorList>
    </citation>
    <scope>NUCLEOTIDE SEQUENCE</scope>
</reference>
<dbReference type="EMBL" id="CAJPIN010001281">
    <property type="protein sequence ID" value="CAG2054396.1"/>
    <property type="molecule type" value="Genomic_DNA"/>
</dbReference>
<keyword evidence="3" id="KW-1185">Reference proteome</keyword>
<dbReference type="Proteomes" id="UP001153148">
    <property type="component" value="Unassembled WGS sequence"/>
</dbReference>
<evidence type="ECO:0000313" key="2">
    <source>
        <dbReference type="EMBL" id="CAG2054396.1"/>
    </source>
</evidence>
<gene>
    <name evidence="2" type="ORF">TPAB3V08_LOCUS1425</name>
</gene>
<feature type="compositionally biased region" description="Polar residues" evidence="1">
    <location>
        <begin position="21"/>
        <end position="34"/>
    </location>
</feature>
<sequence>MVFQSSLHVNAGEFTPDYPPLSSTSPEIQTKSPGISLSETYEKVTPRETTSVNLYILHHGNCYILCRGGNCLRKTMCWPEYEPINDHHYRESPRQVKRKLEALSVKSTAVKKKLKASQQRVRRLHKKNSSLTDVVTALRKELLVSNDAAEMLTKSFSGGPLELLIRMMKTRKAVNSQETRTALGSDNML</sequence>
<organism evidence="2 3">
    <name type="scientific">Timema podura</name>
    <name type="common">Walking stick</name>
    <dbReference type="NCBI Taxonomy" id="61482"/>
    <lineage>
        <taxon>Eukaryota</taxon>
        <taxon>Metazoa</taxon>
        <taxon>Ecdysozoa</taxon>
        <taxon>Arthropoda</taxon>
        <taxon>Hexapoda</taxon>
        <taxon>Insecta</taxon>
        <taxon>Pterygota</taxon>
        <taxon>Neoptera</taxon>
        <taxon>Polyneoptera</taxon>
        <taxon>Phasmatodea</taxon>
        <taxon>Timematodea</taxon>
        <taxon>Timematoidea</taxon>
        <taxon>Timematidae</taxon>
        <taxon>Timema</taxon>
    </lineage>
</organism>
<evidence type="ECO:0000256" key="1">
    <source>
        <dbReference type="SAM" id="MobiDB-lite"/>
    </source>
</evidence>
<proteinExistence type="predicted"/>
<evidence type="ECO:0000313" key="3">
    <source>
        <dbReference type="Proteomes" id="UP001153148"/>
    </source>
</evidence>
<accession>A0ABN7NIB7</accession>
<feature type="region of interest" description="Disordered" evidence="1">
    <location>
        <begin position="14"/>
        <end position="34"/>
    </location>
</feature>